<dbReference type="InterPro" id="IPR023827">
    <property type="entry name" value="Peptidase_S8_Asp-AS"/>
</dbReference>
<organism evidence="9 10">
    <name type="scientific">Streptomyces pratens</name>
    <dbReference type="NCBI Taxonomy" id="887456"/>
    <lineage>
        <taxon>Bacteria</taxon>
        <taxon>Bacillati</taxon>
        <taxon>Actinomycetota</taxon>
        <taxon>Actinomycetes</taxon>
        <taxon>Kitasatosporales</taxon>
        <taxon>Streptomycetaceae</taxon>
        <taxon>Streptomyces</taxon>
    </lineage>
</organism>
<evidence type="ECO:0000256" key="4">
    <source>
        <dbReference type="ARBA" id="ARBA00022825"/>
    </source>
</evidence>
<keyword evidence="4 5" id="KW-0720">Serine protease</keyword>
<dbReference type="PRINTS" id="PR00723">
    <property type="entry name" value="SUBTILISIN"/>
</dbReference>
<dbReference type="EMBL" id="JBHSPT010000007">
    <property type="protein sequence ID" value="MFC6054364.1"/>
    <property type="molecule type" value="Genomic_DNA"/>
</dbReference>
<dbReference type="InterPro" id="IPR013783">
    <property type="entry name" value="Ig-like_fold"/>
</dbReference>
<dbReference type="InterPro" id="IPR050131">
    <property type="entry name" value="Peptidase_S8_subtilisin-like"/>
</dbReference>
<dbReference type="PROSITE" id="PS00138">
    <property type="entry name" value="SUBTILASE_SER"/>
    <property type="match status" value="1"/>
</dbReference>
<evidence type="ECO:0000259" key="8">
    <source>
        <dbReference type="Pfam" id="PF00082"/>
    </source>
</evidence>
<dbReference type="InterPro" id="IPR000209">
    <property type="entry name" value="Peptidase_S8/S53_dom"/>
</dbReference>
<comment type="similarity">
    <text evidence="1 5 6">Belongs to the peptidase S8 family.</text>
</comment>
<dbReference type="PANTHER" id="PTHR43806">
    <property type="entry name" value="PEPTIDASE S8"/>
    <property type="match status" value="1"/>
</dbReference>
<evidence type="ECO:0000256" key="5">
    <source>
        <dbReference type="PROSITE-ProRule" id="PRU01240"/>
    </source>
</evidence>
<dbReference type="Gene3D" id="3.40.50.200">
    <property type="entry name" value="Peptidase S8/S53 domain"/>
    <property type="match status" value="1"/>
</dbReference>
<dbReference type="PROSITE" id="PS00137">
    <property type="entry name" value="SUBTILASE_HIS"/>
    <property type="match status" value="1"/>
</dbReference>
<dbReference type="InterPro" id="IPR036852">
    <property type="entry name" value="Peptidase_S8/S53_dom_sf"/>
</dbReference>
<evidence type="ECO:0000256" key="3">
    <source>
        <dbReference type="ARBA" id="ARBA00022801"/>
    </source>
</evidence>
<dbReference type="InterPro" id="IPR022398">
    <property type="entry name" value="Peptidase_S8_His-AS"/>
</dbReference>
<name>A0ABW1LS63_9ACTN</name>
<dbReference type="InterPro" id="IPR023828">
    <property type="entry name" value="Peptidase_S8_Ser-AS"/>
</dbReference>
<dbReference type="RefSeq" id="WP_386392753.1">
    <property type="nucleotide sequence ID" value="NZ_JBHSPT010000007.1"/>
</dbReference>
<dbReference type="PROSITE" id="PS51892">
    <property type="entry name" value="SUBTILASE"/>
    <property type="match status" value="1"/>
</dbReference>
<keyword evidence="7" id="KW-0732">Signal</keyword>
<evidence type="ECO:0000256" key="6">
    <source>
        <dbReference type="RuleBase" id="RU003355"/>
    </source>
</evidence>
<feature type="active site" description="Charge relay system" evidence="5">
    <location>
        <position position="267"/>
    </location>
</feature>
<dbReference type="Pfam" id="PF00082">
    <property type="entry name" value="Peptidase_S8"/>
    <property type="match status" value="1"/>
</dbReference>
<dbReference type="Proteomes" id="UP001596242">
    <property type="component" value="Unassembled WGS sequence"/>
</dbReference>
<dbReference type="PANTHER" id="PTHR43806:SF11">
    <property type="entry name" value="CEREVISIN-RELATED"/>
    <property type="match status" value="1"/>
</dbReference>
<keyword evidence="2 5" id="KW-0645">Protease</keyword>
<keyword evidence="3 5" id="KW-0378">Hydrolase</keyword>
<dbReference type="PROSITE" id="PS51318">
    <property type="entry name" value="TAT"/>
    <property type="match status" value="1"/>
</dbReference>
<accession>A0ABW1LS63</accession>
<evidence type="ECO:0000256" key="2">
    <source>
        <dbReference type="ARBA" id="ARBA00022670"/>
    </source>
</evidence>
<comment type="caution">
    <text evidence="9">The sequence shown here is derived from an EMBL/GenBank/DDBJ whole genome shotgun (WGS) entry which is preliminary data.</text>
</comment>
<evidence type="ECO:0000313" key="10">
    <source>
        <dbReference type="Proteomes" id="UP001596242"/>
    </source>
</evidence>
<dbReference type="InterPro" id="IPR015500">
    <property type="entry name" value="Peptidase_S8_subtilisin-rel"/>
</dbReference>
<keyword evidence="10" id="KW-1185">Reference proteome</keyword>
<feature type="domain" description="Peptidase S8/S53" evidence="8">
    <location>
        <begin position="226"/>
        <end position="479"/>
    </location>
</feature>
<feature type="chain" id="PRO_5045496687" evidence="7">
    <location>
        <begin position="29"/>
        <end position="1098"/>
    </location>
</feature>
<evidence type="ECO:0000256" key="7">
    <source>
        <dbReference type="SAM" id="SignalP"/>
    </source>
</evidence>
<proteinExistence type="inferred from homology"/>
<dbReference type="InterPro" id="IPR006311">
    <property type="entry name" value="TAT_signal"/>
</dbReference>
<evidence type="ECO:0000313" key="9">
    <source>
        <dbReference type="EMBL" id="MFC6054364.1"/>
    </source>
</evidence>
<feature type="active site" description="Charge relay system" evidence="5">
    <location>
        <position position="235"/>
    </location>
</feature>
<dbReference type="Gene3D" id="2.60.40.10">
    <property type="entry name" value="Immunoglobulins"/>
    <property type="match status" value="2"/>
</dbReference>
<evidence type="ECO:0000256" key="1">
    <source>
        <dbReference type="ARBA" id="ARBA00011073"/>
    </source>
</evidence>
<feature type="active site" description="Charge relay system" evidence="5">
    <location>
        <position position="445"/>
    </location>
</feature>
<gene>
    <name evidence="9" type="ORF">ACFP50_02440</name>
</gene>
<reference evidence="10" key="1">
    <citation type="journal article" date="2019" name="Int. J. Syst. Evol. Microbiol.">
        <title>The Global Catalogue of Microorganisms (GCM) 10K type strain sequencing project: providing services to taxonomists for standard genome sequencing and annotation.</title>
        <authorList>
            <consortium name="The Broad Institute Genomics Platform"/>
            <consortium name="The Broad Institute Genome Sequencing Center for Infectious Disease"/>
            <person name="Wu L."/>
            <person name="Ma J."/>
        </authorList>
    </citation>
    <scope>NUCLEOTIDE SEQUENCE [LARGE SCALE GENOMIC DNA]</scope>
    <source>
        <strain evidence="10">JCM 12763</strain>
    </source>
</reference>
<protein>
    <submittedName>
        <fullName evidence="9">S8 family serine peptidase</fullName>
    </submittedName>
</protein>
<sequence>MSLRRLRLHATAAGTAMALAATVTPSHAADALTSGGGLAARAPGAASVTLITGDRVTLDADGDITAVVRAKGRENIPIRVYRQDEATMVVPLDAHGLIEDGTVDAGLFDVTELSRREYRAVDGLPMIVSYEGDSKPVAKALRRDEDVRIRAEFNTVRAEALTARQGHGVSLWKTLTDRKRASDGGMSLETAPGVRAVSLDRVKQLTLDESLRQVGADAARRAGLDGSGTRIAILDSGIDAGHGDFGDGRILASADFTEEGDKDTVGHGTHVASTAAGSGARSGGTYRGVAPGADLMVGKVIGEYGGLTSWIIEGMEWAVGQGADIVNMSLGGPASTGHDPLVETVDQLSRDSGTLFVVAAGNEGPTRGTVGSPGVAASALTVGAVDGKDAVASFSSVGPGLPGGALKPDLSAPGVQIAAASAAGSEMDLLGTPVADGYVAIDGTSMAAPHVAGAAALLLQKHPDWTGEQLKRALVGSAEGIDATPVQTGTGRLDIPRALAQTVTADSGTLNFGTVTSPQAGAAPVTKSITYRNSGTADVTLRLDARTTSANGGRAPEGLFSLGASSVTVPARGSATAEVTAHPAALAGAKAGDHGIVVTAKAGEIQVRTAGNLAVEAERVDVTLEITGSDGEPAQGARAFVIGEPDGFNAVSKDGVITGSVERGDHFIEVLSPDPWEPGGDEVRIDWAVAPRLTVDGPTTVKVDLRKGRKLDFTAPDPDASLEEMAASFDSDLSGWSWYFGAPEGGVHTHAIAGSAADTSLRLSVGTFHADSDGGRYYGYRETRDTFPTGLVNNPGREDMAQVTAVTGLSTERAEGWLAAAPEGAGLSMGAAVSLPGETGVWLQSGTPWTLTSSQYDADESLVQISQTPDEVFAPGKHHERTLNVGVFGPALFGEDPAFLLEGNLLIGQFAMFAPGTSAGGWAHADEARTRVYRNGTLVRDLPVPMNELAFGIADGRAEYRIVSSASRAGLDYTSVSREVTVDYTFAVEPGGEEMKPVTGPLAVRFSPDLATDNTAPAGRKRFRVPMAVQGGTAASLTIETSVDGGTRWTTVHKGAGNIAEVAVRTPDAGGSVSLRATAVDTAGNRSVQTILDAFRTR</sequence>
<dbReference type="PROSITE" id="PS00136">
    <property type="entry name" value="SUBTILASE_ASP"/>
    <property type="match status" value="1"/>
</dbReference>
<feature type="signal peptide" evidence="7">
    <location>
        <begin position="1"/>
        <end position="28"/>
    </location>
</feature>
<dbReference type="SUPFAM" id="SSF52743">
    <property type="entry name" value="Subtilisin-like"/>
    <property type="match status" value="1"/>
</dbReference>